<feature type="repeat" description="WD" evidence="6">
    <location>
        <begin position="323"/>
        <end position="345"/>
    </location>
</feature>
<evidence type="ECO:0000256" key="1">
    <source>
        <dbReference type="ARBA" id="ARBA00004123"/>
    </source>
</evidence>
<organism evidence="7">
    <name type="scientific">Aureoumbra lagunensis</name>
    <dbReference type="NCBI Taxonomy" id="44058"/>
    <lineage>
        <taxon>Eukaryota</taxon>
        <taxon>Sar</taxon>
        <taxon>Stramenopiles</taxon>
        <taxon>Ochrophyta</taxon>
        <taxon>Pelagophyceae</taxon>
        <taxon>Pelagomonadales</taxon>
        <taxon>Aureoumbra</taxon>
    </lineage>
</organism>
<dbReference type="GO" id="GO:0003682">
    <property type="term" value="F:chromatin binding"/>
    <property type="evidence" value="ECO:0007669"/>
    <property type="project" value="TreeGrafter"/>
</dbReference>
<proteinExistence type="inferred from homology"/>
<evidence type="ECO:0008006" key="8">
    <source>
        <dbReference type="Google" id="ProtNLM"/>
    </source>
</evidence>
<keyword evidence="3 6" id="KW-0853">WD repeat</keyword>
<dbReference type="PROSITE" id="PS50082">
    <property type="entry name" value="WD_REPEATS_2"/>
    <property type="match status" value="2"/>
</dbReference>
<dbReference type="GO" id="GO:0048188">
    <property type="term" value="C:Set1C/COMPASS complex"/>
    <property type="evidence" value="ECO:0007669"/>
    <property type="project" value="TreeGrafter"/>
</dbReference>
<dbReference type="PANTHER" id="PTHR19861">
    <property type="entry name" value="WD40 REPEAT PROTEIN SWD2"/>
    <property type="match status" value="1"/>
</dbReference>
<dbReference type="SUPFAM" id="SSF50978">
    <property type="entry name" value="WD40 repeat-like"/>
    <property type="match status" value="1"/>
</dbReference>
<dbReference type="GO" id="GO:0016070">
    <property type="term" value="P:RNA metabolic process"/>
    <property type="evidence" value="ECO:0007669"/>
    <property type="project" value="UniProtKB-ARBA"/>
</dbReference>
<dbReference type="SMART" id="SM00320">
    <property type="entry name" value="WD40"/>
    <property type="match status" value="4"/>
</dbReference>
<dbReference type="EMBL" id="HBIJ01008408">
    <property type="protein sequence ID" value="CAE0365207.1"/>
    <property type="molecule type" value="Transcribed_RNA"/>
</dbReference>
<dbReference type="InterPro" id="IPR015943">
    <property type="entry name" value="WD40/YVTN_repeat-like_dom_sf"/>
</dbReference>
<dbReference type="InterPro" id="IPR036322">
    <property type="entry name" value="WD40_repeat_dom_sf"/>
</dbReference>
<name>A0A7S3JUA0_9STRA</name>
<evidence type="ECO:0000256" key="3">
    <source>
        <dbReference type="ARBA" id="ARBA00022574"/>
    </source>
</evidence>
<comment type="subcellular location">
    <subcellularLocation>
        <location evidence="1">Nucleus</location>
    </subcellularLocation>
</comment>
<sequence length="402" mass="43808">MDPRKMFVGAVFQDRETLLGDMNSSGITGISYHREGKMVVSACGEYIRLIDCLSGTSKKQIKCYKYGVSCISYTHDVHSILHGSHRELVKQGPALSSLNLEKGDALSIRYLSLYDNKYLRVFRGHEKPVSSLAMNPKNDTFYSAATDDKIAIWDLNSPHGALAVIDIAMLGLTAPSIDVDSKGMVFSVIGTPTQPHRDSLGLILQFDSRNYEAGPFAKISIKKEHILEAVSSTNEKRKSYAWVPQVRKTLVDRLSRSQWTGIESSPDGNCLLVKTDCAAHLVYDAFDGNPLAVLFDDDATFSSGTGARTFTEFFDPPSTSDAAFSPGGDYVVGGGDDGLLRIWKLPSFPSPAVPDMPAVALTSPQNTLEAHVEAVRHVRFNPAYAQACSACANTCLWLSPPS</sequence>
<dbReference type="AlphaFoldDB" id="A0A7S3JUA0"/>
<comment type="similarity">
    <text evidence="2">Belongs to the WD repeat SWD2 family.</text>
</comment>
<dbReference type="Pfam" id="PF00400">
    <property type="entry name" value="WD40"/>
    <property type="match status" value="2"/>
</dbReference>
<gene>
    <name evidence="7" type="ORF">ALAG00032_LOCUS5949</name>
</gene>
<dbReference type="Gene3D" id="2.130.10.10">
    <property type="entry name" value="YVTN repeat-like/Quinoprotein amine dehydrogenase"/>
    <property type="match status" value="2"/>
</dbReference>
<evidence type="ECO:0000313" key="7">
    <source>
        <dbReference type="EMBL" id="CAE0365207.1"/>
    </source>
</evidence>
<keyword evidence="4" id="KW-0677">Repeat</keyword>
<dbReference type="InterPro" id="IPR001680">
    <property type="entry name" value="WD40_rpt"/>
</dbReference>
<feature type="repeat" description="WD" evidence="6">
    <location>
        <begin position="122"/>
        <end position="157"/>
    </location>
</feature>
<reference evidence="7" key="1">
    <citation type="submission" date="2021-01" db="EMBL/GenBank/DDBJ databases">
        <authorList>
            <person name="Corre E."/>
            <person name="Pelletier E."/>
            <person name="Niang G."/>
            <person name="Scheremetjew M."/>
            <person name="Finn R."/>
            <person name="Kale V."/>
            <person name="Holt S."/>
            <person name="Cochrane G."/>
            <person name="Meng A."/>
            <person name="Brown T."/>
            <person name="Cohen L."/>
        </authorList>
    </citation>
    <scope>NUCLEOTIDE SEQUENCE</scope>
    <source>
        <strain evidence="7">CCMP1510</strain>
    </source>
</reference>
<protein>
    <recommendedName>
        <fullName evidence="8">Anaphase-promoting complex subunit 4 WD40 domain-containing protein</fullName>
    </recommendedName>
</protein>
<dbReference type="PANTHER" id="PTHR19861:SF0">
    <property type="entry name" value="WD REPEAT-CONTAINING PROTEIN 82"/>
    <property type="match status" value="1"/>
</dbReference>
<evidence type="ECO:0000256" key="6">
    <source>
        <dbReference type="PROSITE-ProRule" id="PRU00221"/>
    </source>
</evidence>
<accession>A0A7S3JUA0</accession>
<evidence type="ECO:0000256" key="4">
    <source>
        <dbReference type="ARBA" id="ARBA00022737"/>
    </source>
</evidence>
<evidence type="ECO:0000256" key="2">
    <source>
        <dbReference type="ARBA" id="ARBA00005616"/>
    </source>
</evidence>
<evidence type="ECO:0000256" key="5">
    <source>
        <dbReference type="ARBA" id="ARBA00023242"/>
    </source>
</evidence>
<keyword evidence="5" id="KW-0539">Nucleus</keyword>
<dbReference type="PROSITE" id="PS50294">
    <property type="entry name" value="WD_REPEATS_REGION"/>
    <property type="match status" value="1"/>
</dbReference>
<dbReference type="InterPro" id="IPR037867">
    <property type="entry name" value="Swd2/WDR82"/>
</dbReference>